<dbReference type="GO" id="GO:0016810">
    <property type="term" value="F:hydrolase activity, acting on carbon-nitrogen (but not peptide) bonds"/>
    <property type="evidence" value="ECO:0007669"/>
    <property type="project" value="InterPro"/>
</dbReference>
<evidence type="ECO:0000259" key="1">
    <source>
        <dbReference type="Pfam" id="PF07969"/>
    </source>
</evidence>
<sequence>MNGGRVHADVVLTGGRVWRGLREDCCEAVALWGGRVLATGSAAEIGPLVGPATRVVDLAGRLATPGLNDAHMHLLPYGTAMIEVDLRPAAAPTLDALLGALKARAARTPPGGWIVGRGYDHFRLDVGRHPFREELDAACPDHPVYIVRTCGHVSVANSAALALSGIDESTVGPAGGLIEKQNGRLTGLLAEQARELVMDAMPRATVETLTDAIERAGRDLLSYGITSVMEAAIGIRDGWSEMLAYQRAHREGRLPVRVYGVLMGDRNRTVLPEAMAAGMVTGGGDDRFRIGPVKIFTDGSFGGRTAAMSRPYKGGDAQDLGILCLPDDELREMVREAHAAGYAMAIHAIGDRAIEQVLQALEAALDAMPDPERRHRIEHCGWLTPDQMDRMAARCILPAPQPAFNYYFGDLYLTLAEPEAVAASYPMRTWMERGLHPSASTDCPVCEIAPMPNLYAMVTRRTSRGTLIGPEERLSIEEALHAYTWASAYGSKEEAIKGRLVPGQLADVAIFSRDLLTAEPDDILATACDMTILGGEVVFERAGAAG</sequence>
<dbReference type="AlphaFoldDB" id="A0A1H3WUA1"/>
<dbReference type="InterPro" id="IPR033932">
    <property type="entry name" value="YtcJ-like"/>
</dbReference>
<dbReference type="STRING" id="89524.SAMN05444370_102101"/>
<dbReference type="CDD" id="cd01300">
    <property type="entry name" value="YtcJ_like"/>
    <property type="match status" value="1"/>
</dbReference>
<dbReference type="Gene3D" id="2.30.40.10">
    <property type="entry name" value="Urease, subunit C, domain 1"/>
    <property type="match status" value="1"/>
</dbReference>
<reference evidence="2 3" key="1">
    <citation type="submission" date="2016-10" db="EMBL/GenBank/DDBJ databases">
        <authorList>
            <person name="de Groot N.N."/>
        </authorList>
    </citation>
    <scope>NUCLEOTIDE SEQUENCE [LARGE SCALE GENOMIC DNA]</scope>
    <source>
        <strain evidence="2 3">DSM 15345</strain>
    </source>
</reference>
<evidence type="ECO:0000313" key="3">
    <source>
        <dbReference type="Proteomes" id="UP000198703"/>
    </source>
</evidence>
<dbReference type="EMBL" id="FNQM01000002">
    <property type="protein sequence ID" value="SDZ89944.1"/>
    <property type="molecule type" value="Genomic_DNA"/>
</dbReference>
<organism evidence="2 3">
    <name type="scientific">Rubrimonas cliftonensis</name>
    <dbReference type="NCBI Taxonomy" id="89524"/>
    <lineage>
        <taxon>Bacteria</taxon>
        <taxon>Pseudomonadati</taxon>
        <taxon>Pseudomonadota</taxon>
        <taxon>Alphaproteobacteria</taxon>
        <taxon>Rhodobacterales</taxon>
        <taxon>Paracoccaceae</taxon>
        <taxon>Rubrimonas</taxon>
    </lineage>
</organism>
<dbReference type="OrthoDB" id="9811399at2"/>
<feature type="domain" description="Amidohydrolase 3" evidence="1">
    <location>
        <begin position="54"/>
        <end position="539"/>
    </location>
</feature>
<protein>
    <recommendedName>
        <fullName evidence="1">Amidohydrolase 3 domain-containing protein</fullName>
    </recommendedName>
</protein>
<dbReference type="SUPFAM" id="SSF51556">
    <property type="entry name" value="Metallo-dependent hydrolases"/>
    <property type="match status" value="1"/>
</dbReference>
<evidence type="ECO:0000313" key="2">
    <source>
        <dbReference type="EMBL" id="SDZ89944.1"/>
    </source>
</evidence>
<dbReference type="Proteomes" id="UP000198703">
    <property type="component" value="Unassembled WGS sequence"/>
</dbReference>
<accession>A0A1H3WUA1</accession>
<dbReference type="Gene3D" id="3.10.310.70">
    <property type="match status" value="1"/>
</dbReference>
<dbReference type="RefSeq" id="WP_093248377.1">
    <property type="nucleotide sequence ID" value="NZ_FNQM01000002.1"/>
</dbReference>
<keyword evidence="3" id="KW-1185">Reference proteome</keyword>
<dbReference type="PANTHER" id="PTHR22642">
    <property type="entry name" value="IMIDAZOLONEPROPIONASE"/>
    <property type="match status" value="1"/>
</dbReference>
<name>A0A1H3WUA1_9RHOB</name>
<dbReference type="Gene3D" id="3.20.20.140">
    <property type="entry name" value="Metal-dependent hydrolases"/>
    <property type="match status" value="1"/>
</dbReference>
<proteinExistence type="predicted"/>
<dbReference type="PANTHER" id="PTHR22642:SF2">
    <property type="entry name" value="PROTEIN LONG AFTER FAR-RED 3"/>
    <property type="match status" value="1"/>
</dbReference>
<dbReference type="InterPro" id="IPR011059">
    <property type="entry name" value="Metal-dep_hydrolase_composite"/>
</dbReference>
<dbReference type="SUPFAM" id="SSF51338">
    <property type="entry name" value="Composite domain of metallo-dependent hydrolases"/>
    <property type="match status" value="1"/>
</dbReference>
<dbReference type="InterPro" id="IPR013108">
    <property type="entry name" value="Amidohydro_3"/>
</dbReference>
<dbReference type="InterPro" id="IPR032466">
    <property type="entry name" value="Metal_Hydrolase"/>
</dbReference>
<dbReference type="Pfam" id="PF07969">
    <property type="entry name" value="Amidohydro_3"/>
    <property type="match status" value="1"/>
</dbReference>
<gene>
    <name evidence="2" type="ORF">SAMN05444370_102101</name>
</gene>